<proteinExistence type="predicted"/>
<feature type="binding site" evidence="16">
    <location>
        <position position="10"/>
    </location>
    <ligand>
        <name>substrate</name>
    </ligand>
</feature>
<dbReference type="GO" id="GO:0008408">
    <property type="term" value="F:3'-5' exonuclease activity"/>
    <property type="evidence" value="ECO:0007669"/>
    <property type="project" value="TreeGrafter"/>
</dbReference>
<dbReference type="FunFam" id="3.30.420.10:FF:000012">
    <property type="entry name" value="DNA polymerase III subunit epsilon"/>
    <property type="match status" value="1"/>
</dbReference>
<keyword evidence="5 18" id="KW-0548">Nucleotidyltransferase</keyword>
<dbReference type="InterPro" id="IPR006054">
    <property type="entry name" value="DnaQ"/>
</dbReference>
<comment type="caution">
    <text evidence="20">The sequence shown here is derived from an EMBL/GenBank/DDBJ whole genome shotgun (WGS) entry which is preliminary data.</text>
</comment>
<dbReference type="NCBIfam" id="TIGR00573">
    <property type="entry name" value="dnaq"/>
    <property type="match status" value="1"/>
</dbReference>
<evidence type="ECO:0000256" key="17">
    <source>
        <dbReference type="PIRSR" id="PIRSR606309-3"/>
    </source>
</evidence>
<dbReference type="PANTHER" id="PTHR30231:SF41">
    <property type="entry name" value="DNA POLYMERASE III SUBUNIT EPSILON"/>
    <property type="match status" value="1"/>
</dbReference>
<keyword evidence="21" id="KW-1185">Reference proteome</keyword>
<feature type="binding site" evidence="17">
    <location>
        <position position="163"/>
    </location>
    <ligand>
        <name>a divalent metal cation</name>
        <dbReference type="ChEBI" id="CHEBI:60240"/>
        <label>1</label>
        <note>catalytic</note>
    </ligand>
</feature>
<evidence type="ECO:0000256" key="3">
    <source>
        <dbReference type="ARBA" id="ARBA00020352"/>
    </source>
</evidence>
<dbReference type="InterPro" id="IPR036397">
    <property type="entry name" value="RNaseH_sf"/>
</dbReference>
<feature type="binding site" evidence="16">
    <location>
        <position position="163"/>
    </location>
    <ligand>
        <name>substrate</name>
    </ligand>
</feature>
<dbReference type="CDD" id="cd06131">
    <property type="entry name" value="DNA_pol_III_epsilon_Ecoli_like"/>
    <property type="match status" value="1"/>
</dbReference>
<dbReference type="InterPro" id="IPR006309">
    <property type="entry name" value="DnaQ_proteo"/>
</dbReference>
<gene>
    <name evidence="18" type="primary">dnaQ</name>
    <name evidence="20" type="ORF">EV695_0262</name>
</gene>
<evidence type="ECO:0000256" key="9">
    <source>
        <dbReference type="ARBA" id="ARBA00022801"/>
    </source>
</evidence>
<dbReference type="PANTHER" id="PTHR30231">
    <property type="entry name" value="DNA POLYMERASE III SUBUNIT EPSILON"/>
    <property type="match status" value="1"/>
</dbReference>
<dbReference type="Gene3D" id="3.30.420.10">
    <property type="entry name" value="Ribonuclease H-like superfamily/Ribonuclease H"/>
    <property type="match status" value="1"/>
</dbReference>
<keyword evidence="10 18" id="KW-0269">Exonuclease</keyword>
<reference evidence="20 21" key="1">
    <citation type="submission" date="2019-03" db="EMBL/GenBank/DDBJ databases">
        <title>Genomic Encyclopedia of Type Strains, Phase IV (KMG-IV): sequencing the most valuable type-strain genomes for metagenomic binning, comparative biology and taxonomic classification.</title>
        <authorList>
            <person name="Goeker M."/>
        </authorList>
    </citation>
    <scope>NUCLEOTIDE SEQUENCE [LARGE SCALE GENOMIC DNA]</scope>
    <source>
        <strain evidence="20 21">DSM 24830</strain>
    </source>
</reference>
<evidence type="ECO:0000256" key="8">
    <source>
        <dbReference type="ARBA" id="ARBA00022723"/>
    </source>
</evidence>
<feature type="binding site" evidence="17">
    <location>
        <position position="8"/>
    </location>
    <ligand>
        <name>a divalent metal cation</name>
        <dbReference type="ChEBI" id="CHEBI:60240"/>
        <label>1</label>
        <note>catalytic</note>
    </ligand>
</feature>
<feature type="binding site" evidence="16">
    <location>
        <position position="53"/>
    </location>
    <ligand>
        <name>substrate</name>
    </ligand>
</feature>
<keyword evidence="4 18" id="KW-0808">Transferase</keyword>
<dbReference type="Pfam" id="PF00929">
    <property type="entry name" value="RNase_T"/>
    <property type="match status" value="1"/>
</dbReference>
<dbReference type="EMBL" id="SMFQ01000002">
    <property type="protein sequence ID" value="TCJ88416.1"/>
    <property type="molecule type" value="Genomic_DNA"/>
</dbReference>
<keyword evidence="6 18" id="KW-0235">DNA replication</keyword>
<comment type="subunit">
    <text evidence="18">DNA polymerase III contains a core (composed of alpha, epsilon and theta chains) that associates with a tau subunit. This core dimerizes to form the POLIII' complex. PolIII' associates with the gamma complex (composed of gamma, delta, delta', psi and chi chains) and with the beta chain to form the complete DNA polymerase III complex.</text>
</comment>
<evidence type="ECO:0000256" key="12">
    <source>
        <dbReference type="ARBA" id="ARBA00022932"/>
    </source>
</evidence>
<evidence type="ECO:0000313" key="20">
    <source>
        <dbReference type="EMBL" id="TCJ88416.1"/>
    </source>
</evidence>
<evidence type="ECO:0000256" key="15">
    <source>
        <dbReference type="PIRSR" id="PIRSR606309-1"/>
    </source>
</evidence>
<dbReference type="EC" id="2.7.7.7" evidence="2 18"/>
<feature type="domain" description="Exonuclease" evidence="19">
    <location>
        <begin position="3"/>
        <end position="180"/>
    </location>
</feature>
<comment type="catalytic activity">
    <reaction evidence="14 18">
        <text>DNA(n) + a 2'-deoxyribonucleoside 5'-triphosphate = DNA(n+1) + diphosphate</text>
        <dbReference type="Rhea" id="RHEA:22508"/>
        <dbReference type="Rhea" id="RHEA-COMP:17339"/>
        <dbReference type="Rhea" id="RHEA-COMP:17340"/>
        <dbReference type="ChEBI" id="CHEBI:33019"/>
        <dbReference type="ChEBI" id="CHEBI:61560"/>
        <dbReference type="ChEBI" id="CHEBI:173112"/>
        <dbReference type="EC" id="2.7.7.7"/>
    </reaction>
</comment>
<dbReference type="SMART" id="SM00479">
    <property type="entry name" value="EXOIII"/>
    <property type="match status" value="1"/>
</dbReference>
<evidence type="ECO:0000256" key="2">
    <source>
        <dbReference type="ARBA" id="ARBA00012417"/>
    </source>
</evidence>
<evidence type="ECO:0000256" key="10">
    <source>
        <dbReference type="ARBA" id="ARBA00022839"/>
    </source>
</evidence>
<protein>
    <recommendedName>
        <fullName evidence="3 18">DNA polymerase III subunit epsilon</fullName>
        <ecNumber evidence="2 18">2.7.7.7</ecNumber>
    </recommendedName>
</protein>
<feature type="binding site" evidence="16">
    <location>
        <position position="58"/>
    </location>
    <ligand>
        <name>substrate</name>
    </ligand>
</feature>
<feature type="binding site" evidence="16">
    <location>
        <position position="8"/>
    </location>
    <ligand>
        <name>substrate</name>
    </ligand>
</feature>
<feature type="active site" description="Proton acceptor" evidence="15">
    <location>
        <position position="158"/>
    </location>
</feature>
<evidence type="ECO:0000256" key="4">
    <source>
        <dbReference type="ARBA" id="ARBA00022679"/>
    </source>
</evidence>
<evidence type="ECO:0000256" key="7">
    <source>
        <dbReference type="ARBA" id="ARBA00022722"/>
    </source>
</evidence>
<dbReference type="Proteomes" id="UP000294887">
    <property type="component" value="Unassembled WGS sequence"/>
</dbReference>
<feature type="binding site" evidence="17">
    <location>
        <position position="10"/>
    </location>
    <ligand>
        <name>a divalent metal cation</name>
        <dbReference type="ChEBI" id="CHEBI:60240"/>
        <label>1</label>
        <note>catalytic</note>
    </ligand>
</feature>
<evidence type="ECO:0000256" key="1">
    <source>
        <dbReference type="ARBA" id="ARBA00001936"/>
    </source>
</evidence>
<keyword evidence="11 17" id="KW-0460">Magnesium</keyword>
<evidence type="ECO:0000256" key="6">
    <source>
        <dbReference type="ARBA" id="ARBA00022705"/>
    </source>
</evidence>
<evidence type="ECO:0000256" key="16">
    <source>
        <dbReference type="PIRSR" id="PIRSR606309-2"/>
    </source>
</evidence>
<evidence type="ECO:0000256" key="13">
    <source>
        <dbReference type="ARBA" id="ARBA00023211"/>
    </source>
</evidence>
<accession>A0A4R1F2M1</accession>
<evidence type="ECO:0000259" key="19">
    <source>
        <dbReference type="SMART" id="SM00479"/>
    </source>
</evidence>
<dbReference type="AlphaFoldDB" id="A0A4R1F2M1"/>
<evidence type="ECO:0000256" key="5">
    <source>
        <dbReference type="ARBA" id="ARBA00022695"/>
    </source>
</evidence>
<keyword evidence="8 17" id="KW-0479">Metal-binding</keyword>
<evidence type="ECO:0000256" key="14">
    <source>
        <dbReference type="ARBA" id="ARBA00049244"/>
    </source>
</evidence>
<keyword evidence="13 17" id="KW-0464">Manganese</keyword>
<dbReference type="NCBIfam" id="NF004316">
    <property type="entry name" value="PRK05711.1"/>
    <property type="match status" value="1"/>
</dbReference>
<keyword evidence="12 18" id="KW-0239">DNA-directed DNA polymerase</keyword>
<organism evidence="20 21">
    <name type="scientific">Cocleimonas flava</name>
    <dbReference type="NCBI Taxonomy" id="634765"/>
    <lineage>
        <taxon>Bacteria</taxon>
        <taxon>Pseudomonadati</taxon>
        <taxon>Pseudomonadota</taxon>
        <taxon>Gammaproteobacteria</taxon>
        <taxon>Thiotrichales</taxon>
        <taxon>Thiotrichaceae</taxon>
        <taxon>Cocleimonas</taxon>
    </lineage>
</organism>
<dbReference type="GO" id="GO:0005829">
    <property type="term" value="C:cytosol"/>
    <property type="evidence" value="ECO:0007669"/>
    <property type="project" value="TreeGrafter"/>
</dbReference>
<evidence type="ECO:0000313" key="21">
    <source>
        <dbReference type="Proteomes" id="UP000294887"/>
    </source>
</evidence>
<evidence type="ECO:0000256" key="11">
    <source>
        <dbReference type="ARBA" id="ARBA00022842"/>
    </source>
</evidence>
<evidence type="ECO:0000256" key="18">
    <source>
        <dbReference type="RuleBase" id="RU364087"/>
    </source>
</evidence>
<dbReference type="RefSeq" id="WP_207906917.1">
    <property type="nucleotide sequence ID" value="NZ_BAAAFU010000008.1"/>
</dbReference>
<keyword evidence="7 18" id="KW-0540">Nuclease</keyword>
<sequence length="239" mass="26688">MIRQIFLDTETTGLETRDGHRIIEIGCVEMVDRKLTNNNYHQYIKPDRESDEEALAVHGITSEFLADKPRFNEIAVDFLDYVKGAELIIHNAPFDIGFLNYELSLLSADVAGGINDLATICEISDSLVQARELHPGQRNSLDALCKRYMISNDHRQLHGALLDSEILADVYLAMTGGQTALSLGAEGSSETEVGVMTFTRLDTERKPFAVIKADATELDSHQEYLQKIQEEAGKTLWKS</sequence>
<dbReference type="InterPro" id="IPR013520">
    <property type="entry name" value="Ribonucl_H"/>
</dbReference>
<dbReference type="GO" id="GO:0003887">
    <property type="term" value="F:DNA-directed DNA polymerase activity"/>
    <property type="evidence" value="ECO:0007669"/>
    <property type="project" value="UniProtKB-KW"/>
</dbReference>
<comment type="cofactor">
    <cofactor evidence="1 18">
        <name>Mn(2+)</name>
        <dbReference type="ChEBI" id="CHEBI:29035"/>
    </cofactor>
</comment>
<dbReference type="NCBIfam" id="TIGR01406">
    <property type="entry name" value="dnaQ_proteo"/>
    <property type="match status" value="1"/>
</dbReference>
<keyword evidence="9 18" id="KW-0378">Hydrolase</keyword>
<dbReference type="SUPFAM" id="SSF53098">
    <property type="entry name" value="Ribonuclease H-like"/>
    <property type="match status" value="1"/>
</dbReference>
<comment type="function">
    <text evidence="18">DNA polymerase III is a complex, multichain enzyme responsible for most of the replicative synthesis in bacteria. The epsilon subunit contain the editing function and is a proofreading 3'-5' exonuclease.</text>
</comment>
<dbReference type="GO" id="GO:0003677">
    <property type="term" value="F:DNA binding"/>
    <property type="evidence" value="ECO:0007669"/>
    <property type="project" value="InterPro"/>
</dbReference>
<dbReference type="InterPro" id="IPR012337">
    <property type="entry name" value="RNaseH-like_sf"/>
</dbReference>
<dbReference type="GO" id="GO:0046872">
    <property type="term" value="F:metal ion binding"/>
    <property type="evidence" value="ECO:0007669"/>
    <property type="project" value="UniProtKB-KW"/>
</dbReference>
<dbReference type="GO" id="GO:0045004">
    <property type="term" value="P:DNA replication proofreading"/>
    <property type="evidence" value="ECO:0007669"/>
    <property type="project" value="TreeGrafter"/>
</dbReference>
<comment type="cofactor">
    <cofactor evidence="17">
        <name>Mg(2+)</name>
        <dbReference type="ChEBI" id="CHEBI:18420"/>
    </cofactor>
    <cofactor evidence="17">
        <name>Mn(2+)</name>
        <dbReference type="ChEBI" id="CHEBI:29035"/>
    </cofactor>
    <text evidence="17">Binds 2 divalent metal cations. Magnesium or manganese.</text>
</comment>
<name>A0A4R1F2M1_9GAMM</name>